<proteinExistence type="predicted"/>
<dbReference type="InterPro" id="IPR002880">
    <property type="entry name" value="Pyrv_Fd/Flavodoxin_OxRdtase_N"/>
</dbReference>
<dbReference type="Pfam" id="PF01855">
    <property type="entry name" value="POR_N"/>
    <property type="match status" value="1"/>
</dbReference>
<dbReference type="Gene3D" id="3.40.50.970">
    <property type="match status" value="1"/>
</dbReference>
<evidence type="ECO:0000256" key="1">
    <source>
        <dbReference type="ARBA" id="ARBA00023002"/>
    </source>
</evidence>
<protein>
    <submittedName>
        <fullName evidence="3">Pyruvate:ferredoxin (Flavodoxin) oxidoreductase</fullName>
    </submittedName>
</protein>
<dbReference type="CDD" id="cd07034">
    <property type="entry name" value="TPP_PYR_PFOR_IOR-alpha_like"/>
    <property type="match status" value="1"/>
</dbReference>
<reference evidence="3" key="2">
    <citation type="journal article" date="2021" name="PeerJ">
        <title>Extensive microbial diversity within the chicken gut microbiome revealed by metagenomics and culture.</title>
        <authorList>
            <person name="Gilroy R."/>
            <person name="Ravi A."/>
            <person name="Getino M."/>
            <person name="Pursley I."/>
            <person name="Horton D.L."/>
            <person name="Alikhan N.F."/>
            <person name="Baker D."/>
            <person name="Gharbi K."/>
            <person name="Hall N."/>
            <person name="Watson M."/>
            <person name="Adriaenssens E.M."/>
            <person name="Foster-Nyarko E."/>
            <person name="Jarju S."/>
            <person name="Secka A."/>
            <person name="Antonio M."/>
            <person name="Oren A."/>
            <person name="Chaudhuri R.R."/>
            <person name="La Ragione R."/>
            <person name="Hildebrand F."/>
            <person name="Pallen M.J."/>
        </authorList>
    </citation>
    <scope>NUCLEOTIDE SEQUENCE</scope>
    <source>
        <strain evidence="3">B3-2255</strain>
    </source>
</reference>
<dbReference type="PANTHER" id="PTHR32154">
    <property type="entry name" value="PYRUVATE-FLAVODOXIN OXIDOREDUCTASE-RELATED"/>
    <property type="match status" value="1"/>
</dbReference>
<keyword evidence="3" id="KW-0670">Pyruvate</keyword>
<accession>A0A9D9J0Y0</accession>
<dbReference type="GO" id="GO:0006979">
    <property type="term" value="P:response to oxidative stress"/>
    <property type="evidence" value="ECO:0007669"/>
    <property type="project" value="TreeGrafter"/>
</dbReference>
<comment type="caution">
    <text evidence="3">The sequence shown here is derived from an EMBL/GenBank/DDBJ whole genome shotgun (WGS) entry which is preliminary data.</text>
</comment>
<dbReference type="AlphaFoldDB" id="A0A9D9J0Y0"/>
<keyword evidence="1" id="KW-0560">Oxidoreductase</keyword>
<sequence length="193" mass="20799">MAKEKKFITCDGNYAAAHIAYLFSEHAAIYPITPSSTMAEYVDEWAAAGKKNLFGEVVKVTEMQSEAGAAGAVHGSLQAGTLTTTFTASQGLLLMIPNMYKIAGELLPCVFHVSARSLAKQALSIFGDHQDVMAVRQTGFAMLASASVQEALDMAAVAHLATIKSRVPFVHFFDGFRTSHEIQKIELIDEDAL</sequence>
<evidence type="ECO:0000259" key="2">
    <source>
        <dbReference type="Pfam" id="PF01855"/>
    </source>
</evidence>
<name>A0A9D9J0Y0_9BACT</name>
<organism evidence="3 4">
    <name type="scientific">Candidatus Merdivivens faecigallinarum</name>
    <dbReference type="NCBI Taxonomy" id="2840871"/>
    <lineage>
        <taxon>Bacteria</taxon>
        <taxon>Pseudomonadati</taxon>
        <taxon>Bacteroidota</taxon>
        <taxon>Bacteroidia</taxon>
        <taxon>Bacteroidales</taxon>
        <taxon>Muribaculaceae</taxon>
        <taxon>Muribaculaceae incertae sedis</taxon>
        <taxon>Candidatus Merdivivens</taxon>
    </lineage>
</organism>
<feature type="domain" description="Pyruvate flavodoxin/ferredoxin oxidoreductase pyrimidine binding" evidence="2">
    <location>
        <begin position="23"/>
        <end position="191"/>
    </location>
</feature>
<evidence type="ECO:0000313" key="3">
    <source>
        <dbReference type="EMBL" id="MBO8481734.1"/>
    </source>
</evidence>
<reference evidence="3" key="1">
    <citation type="submission" date="2020-10" db="EMBL/GenBank/DDBJ databases">
        <authorList>
            <person name="Gilroy R."/>
        </authorList>
    </citation>
    <scope>NUCLEOTIDE SEQUENCE</scope>
    <source>
        <strain evidence="3">B3-2255</strain>
    </source>
</reference>
<dbReference type="InterPro" id="IPR050722">
    <property type="entry name" value="Pyruvate:ferred/Flavod_OxRd"/>
</dbReference>
<evidence type="ECO:0000313" key="4">
    <source>
        <dbReference type="Proteomes" id="UP000823772"/>
    </source>
</evidence>
<dbReference type="PANTHER" id="PTHR32154:SF0">
    <property type="entry name" value="PYRUVATE-FLAVODOXIN OXIDOREDUCTASE-RELATED"/>
    <property type="match status" value="1"/>
</dbReference>
<dbReference type="GO" id="GO:0016491">
    <property type="term" value="F:oxidoreductase activity"/>
    <property type="evidence" value="ECO:0007669"/>
    <property type="project" value="UniProtKB-KW"/>
</dbReference>
<gene>
    <name evidence="3" type="ORF">IAC87_04215</name>
</gene>
<dbReference type="FunFam" id="3.40.50.970:FF:000012">
    <property type="entry name" value="Pyruvate:ferredoxin (Flavodoxin) oxidoreductase"/>
    <property type="match status" value="1"/>
</dbReference>
<dbReference type="InterPro" id="IPR029061">
    <property type="entry name" value="THDP-binding"/>
</dbReference>
<dbReference type="Proteomes" id="UP000823772">
    <property type="component" value="Unassembled WGS sequence"/>
</dbReference>
<dbReference type="SUPFAM" id="SSF52518">
    <property type="entry name" value="Thiamin diphosphate-binding fold (THDP-binding)"/>
    <property type="match status" value="1"/>
</dbReference>
<feature type="non-terminal residue" evidence="3">
    <location>
        <position position="193"/>
    </location>
</feature>
<dbReference type="EMBL" id="JADILY010000086">
    <property type="protein sequence ID" value="MBO8481734.1"/>
    <property type="molecule type" value="Genomic_DNA"/>
</dbReference>